<protein>
    <recommendedName>
        <fullName evidence="1">Superoxide dismutase copper/zinc binding domain-containing protein</fullName>
    </recommendedName>
</protein>
<dbReference type="Gene3D" id="2.60.40.200">
    <property type="entry name" value="Superoxide dismutase, copper/zinc binding domain"/>
    <property type="match status" value="1"/>
</dbReference>
<accession>A0A6C0IXC4</accession>
<dbReference type="EMBL" id="MN740274">
    <property type="protein sequence ID" value="QHT97239.1"/>
    <property type="molecule type" value="Genomic_DNA"/>
</dbReference>
<reference evidence="2" key="1">
    <citation type="journal article" date="2020" name="Nature">
        <title>Giant virus diversity and host interactions through global metagenomics.</title>
        <authorList>
            <person name="Schulz F."/>
            <person name="Roux S."/>
            <person name="Paez-Espino D."/>
            <person name="Jungbluth S."/>
            <person name="Walsh D.A."/>
            <person name="Denef V.J."/>
            <person name="McMahon K.D."/>
            <person name="Konstantinidis K.T."/>
            <person name="Eloe-Fadrosh E.A."/>
            <person name="Kyrpides N.C."/>
            <person name="Woyke T."/>
        </authorList>
    </citation>
    <scope>NUCLEOTIDE SEQUENCE</scope>
    <source>
        <strain evidence="2">GVMAG-M-3300025138-11</strain>
    </source>
</reference>
<dbReference type="InterPro" id="IPR001424">
    <property type="entry name" value="SOD_Cu_Zn_dom"/>
</dbReference>
<name>A0A6C0IXC4_9ZZZZ</name>
<sequence>MKAVCVLTNNIDKKIKGYIEFIEKSNLTIVKVKITGLEPGYHGMHVHEYGDLREGCSSLCSHFNPYNTNHGSPLNTKNNRHIGDLGNLFADKMGIVDYTFTDKLIKLKGKANIIGRSLVIHENFDDLGLGGIDLNTGIIIDNEIREESLKTGNAGRRIACGIIGWAK</sequence>
<dbReference type="AlphaFoldDB" id="A0A6C0IXC4"/>
<dbReference type="InterPro" id="IPR036423">
    <property type="entry name" value="SOD-like_Cu/Zn_dom_sf"/>
</dbReference>
<proteinExistence type="predicted"/>
<dbReference type="GO" id="GO:0006801">
    <property type="term" value="P:superoxide metabolic process"/>
    <property type="evidence" value="ECO:0007669"/>
    <property type="project" value="InterPro"/>
</dbReference>
<feature type="domain" description="Superoxide dismutase copper/zinc binding" evidence="1">
    <location>
        <begin position="16"/>
        <end position="163"/>
    </location>
</feature>
<dbReference type="SUPFAM" id="SSF49329">
    <property type="entry name" value="Cu,Zn superoxide dismutase-like"/>
    <property type="match status" value="1"/>
</dbReference>
<evidence type="ECO:0000259" key="1">
    <source>
        <dbReference type="Pfam" id="PF00080"/>
    </source>
</evidence>
<dbReference type="InterPro" id="IPR018152">
    <property type="entry name" value="SOD_Cu/Zn_BS"/>
</dbReference>
<dbReference type="GO" id="GO:0005507">
    <property type="term" value="F:copper ion binding"/>
    <property type="evidence" value="ECO:0007669"/>
    <property type="project" value="InterPro"/>
</dbReference>
<dbReference type="PROSITE" id="PS00332">
    <property type="entry name" value="SOD_CU_ZN_2"/>
    <property type="match status" value="1"/>
</dbReference>
<dbReference type="PRINTS" id="PR00068">
    <property type="entry name" value="CUZNDISMTASE"/>
</dbReference>
<dbReference type="Pfam" id="PF00080">
    <property type="entry name" value="Sod_Cu"/>
    <property type="match status" value="1"/>
</dbReference>
<organism evidence="2">
    <name type="scientific">viral metagenome</name>
    <dbReference type="NCBI Taxonomy" id="1070528"/>
    <lineage>
        <taxon>unclassified sequences</taxon>
        <taxon>metagenomes</taxon>
        <taxon>organismal metagenomes</taxon>
    </lineage>
</organism>
<evidence type="ECO:0000313" key="2">
    <source>
        <dbReference type="EMBL" id="QHT97239.1"/>
    </source>
</evidence>
<dbReference type="PANTHER" id="PTHR10003">
    <property type="entry name" value="SUPEROXIDE DISMUTASE CU-ZN -RELATED"/>
    <property type="match status" value="1"/>
</dbReference>
<dbReference type="CDD" id="cd00305">
    <property type="entry name" value="Cu-Zn_Superoxide_Dismutase"/>
    <property type="match status" value="1"/>
</dbReference>
<dbReference type="InterPro" id="IPR024134">
    <property type="entry name" value="SOD_Cu/Zn_/chaperone"/>
</dbReference>